<keyword evidence="3" id="KW-1185">Reference proteome</keyword>
<dbReference type="Proteomes" id="UP001296104">
    <property type="component" value="Unassembled WGS sequence"/>
</dbReference>
<evidence type="ECO:0000256" key="1">
    <source>
        <dbReference type="SAM" id="SignalP"/>
    </source>
</evidence>
<evidence type="ECO:0008006" key="4">
    <source>
        <dbReference type="Google" id="ProtNLM"/>
    </source>
</evidence>
<comment type="caution">
    <text evidence="2">The sequence shown here is derived from an EMBL/GenBank/DDBJ whole genome shotgun (WGS) entry which is preliminary data.</text>
</comment>
<protein>
    <recommendedName>
        <fullName evidence="4">DUF4185 domain-containing protein</fullName>
    </recommendedName>
</protein>
<gene>
    <name evidence="2" type="ORF">LECACI_7A003586</name>
</gene>
<sequence length="404" mass="42847">MELLLLAALISQALAAPAALTRRAAVRPQLKQATYLANVTDPSLSRDSCGSTQIGARTFWTCRDTMLYNASTNQCTFPIITNSASWTNMSSSGGPAIQQNGPVGAGSSGSNAILQMYGGDTSASSMTPYYAVQSDACPTNGVCADGSRWPVWPNQPPVITSSDSSDGTAVGYTWIAKAHIANLTALNPQPAYSLYKTFFPSGGTDSNTLPYATLVDAAFWPAGQIGYGNYGSLLQNDTLYLYGQTNTAQTALARVPLASVEETSAYEYYVNGTWTPTAPPALNSTTTTTSTSSIILPNAGAGGQGTFYYSAYFQRYIWLGQASISNSATFYMTTAPAPEGPWEVPYELWQGEDGDNAIAGGYSLQAHPGLGGDAQGGVYVTWSQQWSERTDAAGYTTPLVWLQF</sequence>
<organism evidence="2 3">
    <name type="scientific">Lecanosticta acicola</name>
    <dbReference type="NCBI Taxonomy" id="111012"/>
    <lineage>
        <taxon>Eukaryota</taxon>
        <taxon>Fungi</taxon>
        <taxon>Dikarya</taxon>
        <taxon>Ascomycota</taxon>
        <taxon>Pezizomycotina</taxon>
        <taxon>Dothideomycetes</taxon>
        <taxon>Dothideomycetidae</taxon>
        <taxon>Mycosphaerellales</taxon>
        <taxon>Mycosphaerellaceae</taxon>
        <taxon>Lecanosticta</taxon>
    </lineage>
</organism>
<evidence type="ECO:0000313" key="3">
    <source>
        <dbReference type="Proteomes" id="UP001296104"/>
    </source>
</evidence>
<name>A0AAI8YX37_9PEZI</name>
<feature type="chain" id="PRO_5042559491" description="DUF4185 domain-containing protein" evidence="1">
    <location>
        <begin position="16"/>
        <end position="404"/>
    </location>
</feature>
<keyword evidence="1" id="KW-0732">Signal</keyword>
<dbReference type="EMBL" id="CAVMBE010000017">
    <property type="protein sequence ID" value="CAK3970624.1"/>
    <property type="molecule type" value="Genomic_DNA"/>
</dbReference>
<proteinExistence type="predicted"/>
<evidence type="ECO:0000313" key="2">
    <source>
        <dbReference type="EMBL" id="CAK3970624.1"/>
    </source>
</evidence>
<dbReference type="AlphaFoldDB" id="A0AAI8YX37"/>
<reference evidence="2" key="1">
    <citation type="submission" date="2023-11" db="EMBL/GenBank/DDBJ databases">
        <authorList>
            <person name="Alioto T."/>
            <person name="Alioto T."/>
            <person name="Gomez Garrido J."/>
        </authorList>
    </citation>
    <scope>NUCLEOTIDE SEQUENCE</scope>
</reference>
<accession>A0AAI8YX37</accession>
<feature type="signal peptide" evidence="1">
    <location>
        <begin position="1"/>
        <end position="15"/>
    </location>
</feature>